<gene>
    <name evidence="4" type="ORF">KJP28_00405</name>
</gene>
<dbReference type="PANTHER" id="PTHR43877">
    <property type="entry name" value="AMINOALKYLPHOSPHONATE N-ACETYLTRANSFERASE-RELATED-RELATED"/>
    <property type="match status" value="1"/>
</dbReference>
<reference evidence="4 5" key="1">
    <citation type="submission" date="2021-05" db="EMBL/GenBank/DDBJ databases">
        <title>Culturable bacteria isolated from Daya Bay.</title>
        <authorList>
            <person name="Zheng W."/>
            <person name="Yu S."/>
            <person name="Huang Y."/>
        </authorList>
    </citation>
    <scope>NUCLEOTIDE SEQUENCE [LARGE SCALE GENOMIC DNA]</scope>
    <source>
        <strain evidence="4 5">DP4N28-5</strain>
    </source>
</reference>
<evidence type="ECO:0000313" key="4">
    <source>
        <dbReference type="EMBL" id="MBV7377366.1"/>
    </source>
</evidence>
<evidence type="ECO:0000313" key="5">
    <source>
        <dbReference type="Proteomes" id="UP000756530"/>
    </source>
</evidence>
<keyword evidence="2" id="KW-0012">Acyltransferase</keyword>
<dbReference type="RefSeq" id="WP_218390257.1">
    <property type="nucleotide sequence ID" value="NZ_JAHUZE010000001.1"/>
</dbReference>
<name>A0ABS6SYJ6_9RHOB</name>
<accession>A0ABS6SYJ6</accession>
<feature type="domain" description="N-acetyltransferase" evidence="3">
    <location>
        <begin position="1"/>
        <end position="143"/>
    </location>
</feature>
<proteinExistence type="predicted"/>
<dbReference type="InterPro" id="IPR050832">
    <property type="entry name" value="Bact_Acetyltransf"/>
</dbReference>
<keyword evidence="5" id="KW-1185">Reference proteome</keyword>
<evidence type="ECO:0000256" key="1">
    <source>
        <dbReference type="ARBA" id="ARBA00022679"/>
    </source>
</evidence>
<dbReference type="Proteomes" id="UP000756530">
    <property type="component" value="Unassembled WGS sequence"/>
</dbReference>
<dbReference type="EMBL" id="JAHUZE010000001">
    <property type="protein sequence ID" value="MBV7377366.1"/>
    <property type="molecule type" value="Genomic_DNA"/>
</dbReference>
<dbReference type="PROSITE" id="PS51186">
    <property type="entry name" value="GNAT"/>
    <property type="match status" value="1"/>
</dbReference>
<comment type="caution">
    <text evidence="4">The sequence shown here is derived from an EMBL/GenBank/DDBJ whole genome shotgun (WGS) entry which is preliminary data.</text>
</comment>
<evidence type="ECO:0000256" key="2">
    <source>
        <dbReference type="ARBA" id="ARBA00023315"/>
    </source>
</evidence>
<protein>
    <submittedName>
        <fullName evidence="4">GNAT family N-acetyltransferase</fullName>
    </submittedName>
</protein>
<evidence type="ECO:0000259" key="3">
    <source>
        <dbReference type="PROSITE" id="PS51186"/>
    </source>
</evidence>
<sequence length="146" mass="15807">MIRLATSADLAAMADVTMRSKAHWGYSQAFLDACRDELSATEDDLGPNLAVWDDGAIRGVAHVTIGADVAELELLFVDPVAMGRGIGAALFDWACARARACHSTRLGLDADPFAEPFYLRKGMQRVGDAPSATWPDRMLPRMEIAL</sequence>
<dbReference type="Pfam" id="PF13673">
    <property type="entry name" value="Acetyltransf_10"/>
    <property type="match status" value="1"/>
</dbReference>
<dbReference type="InterPro" id="IPR000182">
    <property type="entry name" value="GNAT_dom"/>
</dbReference>
<dbReference type="CDD" id="cd04301">
    <property type="entry name" value="NAT_SF"/>
    <property type="match status" value="1"/>
</dbReference>
<organism evidence="4 5">
    <name type="scientific">Maritimibacter dapengensis</name>
    <dbReference type="NCBI Taxonomy" id="2836868"/>
    <lineage>
        <taxon>Bacteria</taxon>
        <taxon>Pseudomonadati</taxon>
        <taxon>Pseudomonadota</taxon>
        <taxon>Alphaproteobacteria</taxon>
        <taxon>Rhodobacterales</taxon>
        <taxon>Roseobacteraceae</taxon>
        <taxon>Maritimibacter</taxon>
    </lineage>
</organism>
<keyword evidence="1" id="KW-0808">Transferase</keyword>